<accession>X1FH82</accession>
<keyword evidence="1" id="KW-0472">Membrane</keyword>
<protein>
    <recommendedName>
        <fullName evidence="3">Archaeal Type IV pilin N-terminal domain-containing protein</fullName>
    </recommendedName>
</protein>
<dbReference type="EMBL" id="BARU01010096">
    <property type="protein sequence ID" value="GAH44981.1"/>
    <property type="molecule type" value="Genomic_DNA"/>
</dbReference>
<keyword evidence="1" id="KW-0812">Transmembrane</keyword>
<evidence type="ECO:0000256" key="1">
    <source>
        <dbReference type="SAM" id="Phobius"/>
    </source>
</evidence>
<sequence length="187" mass="20838">MSLIVFSYQMTSLKFGKRRGLSQVVTTLIILVVSVMMTTSTLTYYSMTISSSAINMEQLTINEFHVWVNESGAQAAIQVENIGGRDAIITSVEIQYIEESWSDVYYAYGSCDKLTPAQGLNITTSFVHNEFNFTEATGSLLLPKEGRLIIYVDQPNSIDVYDLGNMAHITVWTSAIQYLAFADIEIS</sequence>
<feature type="transmembrane region" description="Helical" evidence="1">
    <location>
        <begin position="21"/>
        <end position="45"/>
    </location>
</feature>
<organism evidence="2">
    <name type="scientific">marine sediment metagenome</name>
    <dbReference type="NCBI Taxonomy" id="412755"/>
    <lineage>
        <taxon>unclassified sequences</taxon>
        <taxon>metagenomes</taxon>
        <taxon>ecological metagenomes</taxon>
    </lineage>
</organism>
<evidence type="ECO:0000313" key="2">
    <source>
        <dbReference type="EMBL" id="GAH44981.1"/>
    </source>
</evidence>
<comment type="caution">
    <text evidence="2">The sequence shown here is derived from an EMBL/GenBank/DDBJ whole genome shotgun (WGS) entry which is preliminary data.</text>
</comment>
<name>X1FH82_9ZZZZ</name>
<keyword evidence="1" id="KW-1133">Transmembrane helix</keyword>
<reference evidence="2" key="1">
    <citation type="journal article" date="2014" name="Front. Microbiol.">
        <title>High frequency of phylogenetically diverse reductive dehalogenase-homologous genes in deep subseafloor sedimentary metagenomes.</title>
        <authorList>
            <person name="Kawai M."/>
            <person name="Futagami T."/>
            <person name="Toyoda A."/>
            <person name="Takaki Y."/>
            <person name="Nishi S."/>
            <person name="Hori S."/>
            <person name="Arai W."/>
            <person name="Tsubouchi T."/>
            <person name="Morono Y."/>
            <person name="Uchiyama I."/>
            <person name="Ito T."/>
            <person name="Fujiyama A."/>
            <person name="Inagaki F."/>
            <person name="Takami H."/>
        </authorList>
    </citation>
    <scope>NUCLEOTIDE SEQUENCE</scope>
    <source>
        <strain evidence="2">Expedition CK06-06</strain>
    </source>
</reference>
<dbReference type="AlphaFoldDB" id="X1FH82"/>
<evidence type="ECO:0008006" key="3">
    <source>
        <dbReference type="Google" id="ProtNLM"/>
    </source>
</evidence>
<proteinExistence type="predicted"/>
<gene>
    <name evidence="2" type="ORF">S03H2_19341</name>
</gene>